<evidence type="ECO:0000256" key="10">
    <source>
        <dbReference type="PIRSR" id="PIRSR602326-1"/>
    </source>
</evidence>
<dbReference type="OrthoDB" id="5925at2759"/>
<comment type="cofactor">
    <cofactor evidence="10">
        <name>heme c</name>
        <dbReference type="ChEBI" id="CHEBI:61717"/>
    </cofactor>
    <text evidence="10">Binds 1 heme c group covalently per subunit.</text>
</comment>
<dbReference type="GO" id="GO:0005739">
    <property type="term" value="C:mitochondrion"/>
    <property type="evidence" value="ECO:0007669"/>
    <property type="project" value="GOC"/>
</dbReference>
<keyword evidence="9" id="KW-0472">Membrane</keyword>
<dbReference type="GO" id="GO:0046872">
    <property type="term" value="F:metal ion binding"/>
    <property type="evidence" value="ECO:0007669"/>
    <property type="project" value="UniProtKB-KW"/>
</dbReference>
<dbReference type="InterPro" id="IPR002326">
    <property type="entry name" value="Cyt_c1"/>
</dbReference>
<dbReference type="InterPro" id="IPR036909">
    <property type="entry name" value="Cyt_c-like_dom_sf"/>
</dbReference>
<evidence type="ECO:0000313" key="11">
    <source>
        <dbReference type="EMBL" id="GBN19053.1"/>
    </source>
</evidence>
<dbReference type="PANTHER" id="PTHR10266">
    <property type="entry name" value="CYTOCHROME C1"/>
    <property type="match status" value="1"/>
</dbReference>
<comment type="similarity">
    <text evidence="3">Belongs to the cytochrome c family.</text>
</comment>
<protein>
    <submittedName>
        <fullName evidence="11">Uncharacterized protein</fullName>
    </submittedName>
</protein>
<dbReference type="GO" id="GO:0016020">
    <property type="term" value="C:membrane"/>
    <property type="evidence" value="ECO:0007669"/>
    <property type="project" value="UniProtKB-SubCell"/>
</dbReference>
<proteinExistence type="inferred from homology"/>
<evidence type="ECO:0000256" key="3">
    <source>
        <dbReference type="ARBA" id="ARBA00006488"/>
    </source>
</evidence>
<dbReference type="AlphaFoldDB" id="A0A4Y2LY61"/>
<keyword evidence="8 10" id="KW-0408">Iron</keyword>
<keyword evidence="7" id="KW-1133">Transmembrane helix</keyword>
<keyword evidence="6 10" id="KW-0479">Metal-binding</keyword>
<evidence type="ECO:0000256" key="4">
    <source>
        <dbReference type="ARBA" id="ARBA00022617"/>
    </source>
</evidence>
<dbReference type="EMBL" id="BGPR01006442">
    <property type="protein sequence ID" value="GBN19053.1"/>
    <property type="molecule type" value="Genomic_DNA"/>
</dbReference>
<dbReference type="Pfam" id="PF02167">
    <property type="entry name" value="Cytochrom_C1"/>
    <property type="match status" value="1"/>
</dbReference>
<dbReference type="PANTHER" id="PTHR10266:SF3">
    <property type="entry name" value="CYTOCHROME C1, HEME PROTEIN, MITOCHONDRIAL"/>
    <property type="match status" value="1"/>
</dbReference>
<reference evidence="11 12" key="1">
    <citation type="journal article" date="2019" name="Sci. Rep.">
        <title>Orb-weaving spider Araneus ventricosus genome elucidates the spidroin gene catalogue.</title>
        <authorList>
            <person name="Kono N."/>
            <person name="Nakamura H."/>
            <person name="Ohtoshi R."/>
            <person name="Moran D.A.P."/>
            <person name="Shinohara A."/>
            <person name="Yoshida Y."/>
            <person name="Fujiwara M."/>
            <person name="Mori M."/>
            <person name="Tomita M."/>
            <person name="Arakawa K."/>
        </authorList>
    </citation>
    <scope>NUCLEOTIDE SEQUENCE [LARGE SCALE GENOMIC DNA]</scope>
</reference>
<evidence type="ECO:0000256" key="5">
    <source>
        <dbReference type="ARBA" id="ARBA00022692"/>
    </source>
</evidence>
<evidence type="ECO:0000313" key="12">
    <source>
        <dbReference type="Proteomes" id="UP000499080"/>
    </source>
</evidence>
<dbReference type="Gene3D" id="1.10.760.10">
    <property type="entry name" value="Cytochrome c-like domain"/>
    <property type="match status" value="1"/>
</dbReference>
<keyword evidence="5" id="KW-0812">Transmembrane</keyword>
<feature type="binding site" description="covalent" evidence="10">
    <location>
        <position position="23"/>
    </location>
    <ligand>
        <name>heme c</name>
        <dbReference type="ChEBI" id="CHEBI:61717"/>
    </ligand>
</feature>
<name>A0A4Y2LY61_ARAVE</name>
<keyword evidence="4 10" id="KW-0349">Heme</keyword>
<keyword evidence="12" id="KW-1185">Reference proteome</keyword>
<evidence type="ECO:0000256" key="2">
    <source>
        <dbReference type="ARBA" id="ARBA00004370"/>
    </source>
</evidence>
<dbReference type="GO" id="GO:0009055">
    <property type="term" value="F:electron transfer activity"/>
    <property type="evidence" value="ECO:0007669"/>
    <property type="project" value="InterPro"/>
</dbReference>
<gene>
    <name evidence="11" type="ORF">AVEN_183363_1</name>
</gene>
<evidence type="ECO:0000256" key="8">
    <source>
        <dbReference type="ARBA" id="ARBA00023004"/>
    </source>
</evidence>
<dbReference type="GO" id="GO:0006122">
    <property type="term" value="P:mitochondrial electron transport, ubiquinol to cytochrome c"/>
    <property type="evidence" value="ECO:0007669"/>
    <property type="project" value="TreeGrafter"/>
</dbReference>
<dbReference type="Proteomes" id="UP000499080">
    <property type="component" value="Unassembled WGS sequence"/>
</dbReference>
<sequence>MMHLLEWNLRGQYYNPSRGAIGMAQALIMKYEYSDGTPATLSQLAKDVCTFLKWQPSQSMIQGKRMLHQALISATAKKQNPTSLCGMFSRVQDAKGKKIIKRRES</sequence>
<evidence type="ECO:0000256" key="1">
    <source>
        <dbReference type="ARBA" id="ARBA00002555"/>
    </source>
</evidence>
<accession>A0A4Y2LY61</accession>
<evidence type="ECO:0000256" key="9">
    <source>
        <dbReference type="ARBA" id="ARBA00023136"/>
    </source>
</evidence>
<organism evidence="11 12">
    <name type="scientific">Araneus ventricosus</name>
    <name type="common">Orbweaver spider</name>
    <name type="synonym">Epeira ventricosa</name>
    <dbReference type="NCBI Taxonomy" id="182803"/>
    <lineage>
        <taxon>Eukaryota</taxon>
        <taxon>Metazoa</taxon>
        <taxon>Ecdysozoa</taxon>
        <taxon>Arthropoda</taxon>
        <taxon>Chelicerata</taxon>
        <taxon>Arachnida</taxon>
        <taxon>Araneae</taxon>
        <taxon>Araneomorphae</taxon>
        <taxon>Entelegynae</taxon>
        <taxon>Araneoidea</taxon>
        <taxon>Araneidae</taxon>
        <taxon>Araneus</taxon>
    </lineage>
</organism>
<comment type="subcellular location">
    <subcellularLocation>
        <location evidence="2">Membrane</location>
    </subcellularLocation>
</comment>
<comment type="function">
    <text evidence="1">Electron carrier protein. The oxidized form of the cytochrome c heme group can accept an electron from the heme group of the cytochrome c1 subunit of cytochrome reductase. Cytochrome c then transfers this electron to the cytochrome oxidase complex, the final protein carrier in the mitochondrial electron-transport chain.</text>
</comment>
<evidence type="ECO:0000256" key="6">
    <source>
        <dbReference type="ARBA" id="ARBA00022723"/>
    </source>
</evidence>
<dbReference type="GO" id="GO:0020037">
    <property type="term" value="F:heme binding"/>
    <property type="evidence" value="ECO:0007669"/>
    <property type="project" value="InterPro"/>
</dbReference>
<comment type="caution">
    <text evidence="11">The sequence shown here is derived from an EMBL/GenBank/DDBJ whole genome shotgun (WGS) entry which is preliminary data.</text>
</comment>
<evidence type="ECO:0000256" key="7">
    <source>
        <dbReference type="ARBA" id="ARBA00022989"/>
    </source>
</evidence>